<keyword evidence="6" id="KW-1185">Reference proteome</keyword>
<dbReference type="Pfam" id="PF04397">
    <property type="entry name" value="LytTR"/>
    <property type="match status" value="1"/>
</dbReference>
<gene>
    <name evidence="5" type="ORF">M9980_09925</name>
</gene>
<keyword evidence="2" id="KW-0597">Phosphoprotein</keyword>
<keyword evidence="1 5" id="KW-0238">DNA-binding</keyword>
<protein>
    <submittedName>
        <fullName evidence="5">LytTR family DNA-binding domain-containing protein</fullName>
    </submittedName>
</protein>
<dbReference type="InterPro" id="IPR039420">
    <property type="entry name" value="WalR-like"/>
</dbReference>
<dbReference type="RefSeq" id="WP_250750037.1">
    <property type="nucleotide sequence ID" value="NZ_CP098401.1"/>
</dbReference>
<dbReference type="Gene3D" id="2.40.50.1020">
    <property type="entry name" value="LytTr DNA-binding domain"/>
    <property type="match status" value="1"/>
</dbReference>
<dbReference type="Pfam" id="PF00072">
    <property type="entry name" value="Response_reg"/>
    <property type="match status" value="1"/>
</dbReference>
<feature type="modified residue" description="4-aspartylphosphate" evidence="2">
    <location>
        <position position="53"/>
    </location>
</feature>
<evidence type="ECO:0000259" key="4">
    <source>
        <dbReference type="PROSITE" id="PS50930"/>
    </source>
</evidence>
<evidence type="ECO:0000313" key="6">
    <source>
        <dbReference type="Proteomes" id="UP001055580"/>
    </source>
</evidence>
<proteinExistence type="predicted"/>
<evidence type="ECO:0000256" key="1">
    <source>
        <dbReference type="ARBA" id="ARBA00023125"/>
    </source>
</evidence>
<dbReference type="InterPro" id="IPR001789">
    <property type="entry name" value="Sig_transdc_resp-reg_receiver"/>
</dbReference>
<dbReference type="GO" id="GO:0003677">
    <property type="term" value="F:DNA binding"/>
    <property type="evidence" value="ECO:0007669"/>
    <property type="project" value="UniProtKB-KW"/>
</dbReference>
<sequence length="245" mass="26627">MRVLIADDEPLARALLRALLTELPGVALVGEAGDGDEAVEMARALAPDVLFLDIDMPQRNGIHAAIELAATGIEIIFVTAHEEHAIDAFEIGALDYVLKPVRRPRLARTVERALLRHAARRADGDAPAPARDQVADAAIWVSVLRGNVRVAICDIVRVEAARDHVYLHTAQRAYLHRVTMVELERLLEGSGMIRVHRSAFLRPDRVAAVHRRGKALTLELVDGTSVPVGASYRAATLAAVALPPR</sequence>
<dbReference type="SMART" id="SM00448">
    <property type="entry name" value="REC"/>
    <property type="match status" value="1"/>
</dbReference>
<evidence type="ECO:0000259" key="3">
    <source>
        <dbReference type="PROSITE" id="PS50110"/>
    </source>
</evidence>
<evidence type="ECO:0000313" key="5">
    <source>
        <dbReference type="EMBL" id="URW74882.1"/>
    </source>
</evidence>
<feature type="domain" description="HTH LytTR-type" evidence="4">
    <location>
        <begin position="139"/>
        <end position="242"/>
    </location>
</feature>
<dbReference type="Gene3D" id="3.40.50.2300">
    <property type="match status" value="1"/>
</dbReference>
<name>A0ABY4TR65_9SPHN</name>
<reference evidence="5" key="1">
    <citation type="submission" date="2022-05" db="EMBL/GenBank/DDBJ databases">
        <title>Sphingomonas sp. strain RMG20 Genome sequencing and assembly.</title>
        <authorList>
            <person name="Kim I."/>
        </authorList>
    </citation>
    <scope>NUCLEOTIDE SEQUENCE</scope>
    <source>
        <strain evidence="5">RMG20</strain>
    </source>
</reference>
<dbReference type="EMBL" id="CP098401">
    <property type="protein sequence ID" value="URW74882.1"/>
    <property type="molecule type" value="Genomic_DNA"/>
</dbReference>
<dbReference type="Proteomes" id="UP001055580">
    <property type="component" value="Chromosome"/>
</dbReference>
<organism evidence="5 6">
    <name type="scientific">Sphingomonas donggukensis</name>
    <dbReference type="NCBI Taxonomy" id="2949093"/>
    <lineage>
        <taxon>Bacteria</taxon>
        <taxon>Pseudomonadati</taxon>
        <taxon>Pseudomonadota</taxon>
        <taxon>Alphaproteobacteria</taxon>
        <taxon>Sphingomonadales</taxon>
        <taxon>Sphingomonadaceae</taxon>
        <taxon>Sphingomonas</taxon>
    </lineage>
</organism>
<dbReference type="SMART" id="SM00850">
    <property type="entry name" value="LytTR"/>
    <property type="match status" value="1"/>
</dbReference>
<accession>A0ABY4TR65</accession>
<dbReference type="SUPFAM" id="SSF52172">
    <property type="entry name" value="CheY-like"/>
    <property type="match status" value="1"/>
</dbReference>
<dbReference type="PROSITE" id="PS50930">
    <property type="entry name" value="HTH_LYTTR"/>
    <property type="match status" value="1"/>
</dbReference>
<dbReference type="InterPro" id="IPR007492">
    <property type="entry name" value="LytTR_DNA-bd_dom"/>
</dbReference>
<dbReference type="PANTHER" id="PTHR48111:SF69">
    <property type="entry name" value="RESPONSE REGULATOR RECEIVER"/>
    <property type="match status" value="1"/>
</dbReference>
<feature type="domain" description="Response regulatory" evidence="3">
    <location>
        <begin position="2"/>
        <end position="114"/>
    </location>
</feature>
<dbReference type="InterPro" id="IPR011006">
    <property type="entry name" value="CheY-like_superfamily"/>
</dbReference>
<dbReference type="PROSITE" id="PS50110">
    <property type="entry name" value="RESPONSE_REGULATORY"/>
    <property type="match status" value="1"/>
</dbReference>
<dbReference type="PANTHER" id="PTHR48111">
    <property type="entry name" value="REGULATOR OF RPOS"/>
    <property type="match status" value="1"/>
</dbReference>
<evidence type="ECO:0000256" key="2">
    <source>
        <dbReference type="PROSITE-ProRule" id="PRU00169"/>
    </source>
</evidence>